<sequence>MAPLVLPWQAGQEILACLGLGALVGAARSLAPGRGRGAILPDALLVGLVLLLLQSYAAGYSQAGSLRWYMAGAGAAGAGVAHALLAPVVRWILQLLLAPGRALVRWALAPAARACGEHLRQKQQAYRQKRTAKKEKKILQKERRMLYNSNI</sequence>
<feature type="transmembrane region" description="Helical" evidence="1">
    <location>
        <begin position="39"/>
        <end position="57"/>
    </location>
</feature>
<reference evidence="2" key="1">
    <citation type="journal article" date="2022" name="Int. J. Syst. Evol. Microbiol.">
        <title>Genome-based, phenotypic and chemotaxonomic classification of Faecalibacterium strains: proposal of three novel species Faecalibacterium duncaniae sp. nov., Faecalibacterium hattorii sp. nov. and Faecalibacterium gallinarum sp. nov. .</title>
        <authorList>
            <person name="Sakamoto M."/>
            <person name="Sakurai N."/>
            <person name="Tanno H."/>
            <person name="Iino T."/>
            <person name="Ohkuma M."/>
            <person name="Endo A."/>
        </authorList>
    </citation>
    <scope>NUCLEOTIDE SEQUENCE</scope>
    <source>
        <strain evidence="2">JCM 17207</strain>
    </source>
</reference>
<accession>A0AA37IYA1</accession>
<protein>
    <recommendedName>
        <fullName evidence="4">Spore cortex biosynthesis protein YabQ</fullName>
    </recommendedName>
</protein>
<gene>
    <name evidence="2" type="ORF">JCM17207_10600</name>
</gene>
<evidence type="ECO:0008006" key="4">
    <source>
        <dbReference type="Google" id="ProtNLM"/>
    </source>
</evidence>
<evidence type="ECO:0000313" key="3">
    <source>
        <dbReference type="Proteomes" id="UP001055185"/>
    </source>
</evidence>
<keyword evidence="1" id="KW-1133">Transmembrane helix</keyword>
<keyword evidence="1" id="KW-0472">Membrane</keyword>
<keyword evidence="3" id="KW-1185">Reference proteome</keyword>
<dbReference type="EMBL" id="BQKV01000032">
    <property type="protein sequence ID" value="GJN64435.1"/>
    <property type="molecule type" value="Genomic_DNA"/>
</dbReference>
<comment type="caution">
    <text evidence="2">The sequence shown here is derived from an EMBL/GenBank/DDBJ whole genome shotgun (WGS) entry which is preliminary data.</text>
</comment>
<feature type="transmembrane region" description="Helical" evidence="1">
    <location>
        <begin position="69"/>
        <end position="93"/>
    </location>
</feature>
<dbReference type="RefSeq" id="WP_238316632.1">
    <property type="nucleotide sequence ID" value="NZ_BQKV01000032.1"/>
</dbReference>
<proteinExistence type="predicted"/>
<dbReference type="AlphaFoldDB" id="A0AA37IYA1"/>
<name>A0AA37IYA1_9FIRM</name>
<keyword evidence="1" id="KW-0812">Transmembrane</keyword>
<feature type="transmembrane region" description="Helical" evidence="1">
    <location>
        <begin position="6"/>
        <end position="27"/>
    </location>
</feature>
<dbReference type="Proteomes" id="UP001055185">
    <property type="component" value="Unassembled WGS sequence"/>
</dbReference>
<evidence type="ECO:0000256" key="1">
    <source>
        <dbReference type="SAM" id="Phobius"/>
    </source>
</evidence>
<organism evidence="2 3">
    <name type="scientific">Faecalibacterium gallinarum</name>
    <dbReference type="NCBI Taxonomy" id="2903556"/>
    <lineage>
        <taxon>Bacteria</taxon>
        <taxon>Bacillati</taxon>
        <taxon>Bacillota</taxon>
        <taxon>Clostridia</taxon>
        <taxon>Eubacteriales</taxon>
        <taxon>Oscillospiraceae</taxon>
        <taxon>Faecalibacterium</taxon>
    </lineage>
</organism>
<evidence type="ECO:0000313" key="2">
    <source>
        <dbReference type="EMBL" id="GJN64435.1"/>
    </source>
</evidence>